<keyword evidence="2" id="KW-1185">Reference proteome</keyword>
<evidence type="ECO:0000313" key="1">
    <source>
        <dbReference type="EMBL" id="RIA79429.1"/>
    </source>
</evidence>
<gene>
    <name evidence="1" type="ORF">C1645_840718</name>
</gene>
<organism evidence="1 2">
    <name type="scientific">Glomus cerebriforme</name>
    <dbReference type="NCBI Taxonomy" id="658196"/>
    <lineage>
        <taxon>Eukaryota</taxon>
        <taxon>Fungi</taxon>
        <taxon>Fungi incertae sedis</taxon>
        <taxon>Mucoromycota</taxon>
        <taxon>Glomeromycotina</taxon>
        <taxon>Glomeromycetes</taxon>
        <taxon>Glomerales</taxon>
        <taxon>Glomeraceae</taxon>
        <taxon>Glomus</taxon>
    </lineage>
</organism>
<name>A0A397S3Y4_9GLOM</name>
<comment type="caution">
    <text evidence="1">The sequence shown here is derived from an EMBL/GenBank/DDBJ whole genome shotgun (WGS) entry which is preliminary data.</text>
</comment>
<protein>
    <submittedName>
        <fullName evidence="1">Uncharacterized protein</fullName>
    </submittedName>
</protein>
<dbReference type="AlphaFoldDB" id="A0A397S3Y4"/>
<proteinExistence type="predicted"/>
<accession>A0A397S3Y4</accession>
<reference evidence="1 2" key="1">
    <citation type="submission" date="2018-06" db="EMBL/GenBank/DDBJ databases">
        <title>Comparative genomics reveals the genomic features of Rhizophagus irregularis, R. cerebriforme, R. diaphanum and Gigaspora rosea, and their symbiotic lifestyle signature.</title>
        <authorList>
            <person name="Morin E."/>
            <person name="San Clemente H."/>
            <person name="Chen E.C.H."/>
            <person name="De La Providencia I."/>
            <person name="Hainaut M."/>
            <person name="Kuo A."/>
            <person name="Kohler A."/>
            <person name="Murat C."/>
            <person name="Tang N."/>
            <person name="Roy S."/>
            <person name="Loubradou J."/>
            <person name="Henrissat B."/>
            <person name="Grigoriev I.V."/>
            <person name="Corradi N."/>
            <person name="Roux C."/>
            <person name="Martin F.M."/>
        </authorList>
    </citation>
    <scope>NUCLEOTIDE SEQUENCE [LARGE SCALE GENOMIC DNA]</scope>
    <source>
        <strain evidence="1 2">DAOM 227022</strain>
    </source>
</reference>
<dbReference type="Proteomes" id="UP000265703">
    <property type="component" value="Unassembled WGS sequence"/>
</dbReference>
<evidence type="ECO:0000313" key="2">
    <source>
        <dbReference type="Proteomes" id="UP000265703"/>
    </source>
</evidence>
<sequence length="98" mass="10981">MFASAYANGAVAKRTRAISLSIINIATAACVDILTIRNIYQVELGKESSLQCFHQVQLIVLNRERIILGMDCSDLMEIGLIQVFEKHEIKYCTFIEGD</sequence>
<dbReference type="EMBL" id="QKYT01001307">
    <property type="protein sequence ID" value="RIA79429.1"/>
    <property type="molecule type" value="Genomic_DNA"/>
</dbReference>